<comment type="caution">
    <text evidence="2">The sequence shown here is derived from an EMBL/GenBank/DDBJ whole genome shotgun (WGS) entry which is preliminary data.</text>
</comment>
<evidence type="ECO:0000313" key="2">
    <source>
        <dbReference type="EMBL" id="TQO20992.1"/>
    </source>
</evidence>
<proteinExistence type="predicted"/>
<accession>A0A8H2PVL7</accession>
<organism evidence="2 3">
    <name type="scientific">Rhodoglobus vestalii</name>
    <dbReference type="NCBI Taxonomy" id="193384"/>
    <lineage>
        <taxon>Bacteria</taxon>
        <taxon>Bacillati</taxon>
        <taxon>Actinomycetota</taxon>
        <taxon>Actinomycetes</taxon>
        <taxon>Micrococcales</taxon>
        <taxon>Microbacteriaceae</taxon>
        <taxon>Rhodoglobus</taxon>
    </lineage>
</organism>
<evidence type="ECO:0000256" key="1">
    <source>
        <dbReference type="SAM" id="Phobius"/>
    </source>
</evidence>
<name>A0A8H2PVL7_9MICO</name>
<keyword evidence="3" id="KW-1185">Reference proteome</keyword>
<keyword evidence="1" id="KW-0472">Membrane</keyword>
<protein>
    <submittedName>
        <fullName evidence="2">Uncharacterized protein</fullName>
    </submittedName>
</protein>
<feature type="transmembrane region" description="Helical" evidence="1">
    <location>
        <begin position="6"/>
        <end position="27"/>
    </location>
</feature>
<reference evidence="2 3" key="1">
    <citation type="submission" date="2019-06" db="EMBL/GenBank/DDBJ databases">
        <title>Sequencing the genomes of 1000 actinobacteria strains.</title>
        <authorList>
            <person name="Klenk H.-P."/>
        </authorList>
    </citation>
    <scope>NUCLEOTIDE SEQUENCE [LARGE SCALE GENOMIC DNA]</scope>
    <source>
        <strain evidence="2 3">DSM 21947</strain>
    </source>
</reference>
<gene>
    <name evidence="2" type="ORF">FB472_2653</name>
</gene>
<keyword evidence="1" id="KW-0812">Transmembrane</keyword>
<dbReference type="RefSeq" id="WP_141991218.1">
    <property type="nucleotide sequence ID" value="NZ_VFRA01000001.1"/>
</dbReference>
<dbReference type="EMBL" id="VFRA01000001">
    <property type="protein sequence ID" value="TQO20992.1"/>
    <property type="molecule type" value="Genomic_DNA"/>
</dbReference>
<dbReference type="AlphaFoldDB" id="A0A8H2PVL7"/>
<keyword evidence="1" id="KW-1133">Transmembrane helix</keyword>
<dbReference type="Proteomes" id="UP000316560">
    <property type="component" value="Unassembled WGS sequence"/>
</dbReference>
<evidence type="ECO:0000313" key="3">
    <source>
        <dbReference type="Proteomes" id="UP000316560"/>
    </source>
</evidence>
<dbReference type="OrthoDB" id="4339059at2"/>
<sequence>MEIAELVLRYLQALAWPGVAITGVFVFRRQLTSVFARITEASLFGASVKLQESAKRAATESEEIPELSDPLAKIEKVEKVKDIDAAAGSMLRSWSAIESVTEKIGHSLGLSGQEARSVPRVIRKLSASDLISREAANVAKDLQSIRNQVAHGAPGIELTQSVADDFVEAAEQLRVALVVTLGRVHIERSLMEKTPH</sequence>